<evidence type="ECO:0000256" key="3">
    <source>
        <dbReference type="ARBA" id="ARBA00022946"/>
    </source>
</evidence>
<evidence type="ECO:0000313" key="14">
    <source>
        <dbReference type="Ensembl" id="ENSSLUP00000038122.1"/>
    </source>
</evidence>
<keyword evidence="4" id="KW-0560">Oxidoreductase</keyword>
<evidence type="ECO:0000256" key="10">
    <source>
        <dbReference type="ARBA" id="ARBA00042817"/>
    </source>
</evidence>
<reference evidence="14" key="2">
    <citation type="submission" date="2025-09" db="UniProtKB">
        <authorList>
            <consortium name="Ensembl"/>
        </authorList>
    </citation>
    <scope>IDENTIFICATION</scope>
</reference>
<comment type="cofactor">
    <cofactor evidence="1">
        <name>thiamine diphosphate</name>
        <dbReference type="ChEBI" id="CHEBI:58937"/>
    </cofactor>
</comment>
<evidence type="ECO:0000256" key="5">
    <source>
        <dbReference type="ARBA" id="ARBA00023052"/>
    </source>
</evidence>
<keyword evidence="15" id="KW-1185">Reference proteome</keyword>
<dbReference type="InterPro" id="IPR031717">
    <property type="entry name" value="ODO-1/KGD_C"/>
</dbReference>
<evidence type="ECO:0000256" key="1">
    <source>
        <dbReference type="ARBA" id="ARBA00001964"/>
    </source>
</evidence>
<name>A0A8C9ZKP8_SANLU</name>
<dbReference type="Proteomes" id="UP000694568">
    <property type="component" value="Unplaced"/>
</dbReference>
<dbReference type="Gene3D" id="3.40.50.11610">
    <property type="entry name" value="Multifunctional 2-oxoglutarate metabolism enzyme, C-terminal domain"/>
    <property type="match status" value="1"/>
</dbReference>
<evidence type="ECO:0000256" key="7">
    <source>
        <dbReference type="ARBA" id="ARBA00041619"/>
    </source>
</evidence>
<dbReference type="Pfam" id="PF16870">
    <property type="entry name" value="OxoGdeHyase_C"/>
    <property type="match status" value="1"/>
</dbReference>
<evidence type="ECO:0000256" key="11">
    <source>
        <dbReference type="ARBA" id="ARBA00045379"/>
    </source>
</evidence>
<gene>
    <name evidence="14" type="primary">dhtkd1</name>
</gene>
<dbReference type="GO" id="GO:0030976">
    <property type="term" value="F:thiamine pyrophosphate binding"/>
    <property type="evidence" value="ECO:0007669"/>
    <property type="project" value="InterPro"/>
</dbReference>
<evidence type="ECO:0000259" key="13">
    <source>
        <dbReference type="SMART" id="SM00861"/>
    </source>
</evidence>
<dbReference type="SMART" id="SM00861">
    <property type="entry name" value="Transket_pyr"/>
    <property type="match status" value="1"/>
</dbReference>
<organism evidence="14 15">
    <name type="scientific">Sander lucioperca</name>
    <name type="common">Pike-perch</name>
    <name type="synonym">Perca lucioperca</name>
    <dbReference type="NCBI Taxonomy" id="283035"/>
    <lineage>
        <taxon>Eukaryota</taxon>
        <taxon>Metazoa</taxon>
        <taxon>Chordata</taxon>
        <taxon>Craniata</taxon>
        <taxon>Vertebrata</taxon>
        <taxon>Euteleostomi</taxon>
        <taxon>Actinopterygii</taxon>
        <taxon>Neopterygii</taxon>
        <taxon>Teleostei</taxon>
        <taxon>Neoteleostei</taxon>
        <taxon>Acanthomorphata</taxon>
        <taxon>Eupercaria</taxon>
        <taxon>Perciformes</taxon>
        <taxon>Percoidei</taxon>
        <taxon>Percidae</taxon>
        <taxon>Luciopercinae</taxon>
        <taxon>Sander</taxon>
    </lineage>
</organism>
<dbReference type="Pfam" id="PF02779">
    <property type="entry name" value="Transket_pyr"/>
    <property type="match status" value="1"/>
</dbReference>
<dbReference type="Gene3D" id="3.40.50.970">
    <property type="match status" value="2"/>
</dbReference>
<reference evidence="14" key="1">
    <citation type="submission" date="2025-08" db="UniProtKB">
        <authorList>
            <consortium name="Ensembl"/>
        </authorList>
    </citation>
    <scope>IDENTIFICATION</scope>
</reference>
<dbReference type="InterPro" id="IPR011603">
    <property type="entry name" value="2oxoglutarate_DH_E1"/>
</dbReference>
<dbReference type="InterPro" id="IPR029061">
    <property type="entry name" value="THDP-binding"/>
</dbReference>
<dbReference type="Gene3D" id="1.10.287.1150">
    <property type="entry name" value="TPP helical domain"/>
    <property type="match status" value="1"/>
</dbReference>
<dbReference type="Ensembl" id="ENSSLUT00000039331.1">
    <property type="protein sequence ID" value="ENSSLUP00000038122.1"/>
    <property type="gene ID" value="ENSSLUG00000016767.1"/>
</dbReference>
<accession>A0A8C9ZKP8</accession>
<evidence type="ECO:0000313" key="15">
    <source>
        <dbReference type="Proteomes" id="UP000694568"/>
    </source>
</evidence>
<dbReference type="AlphaFoldDB" id="A0A8C9ZKP8"/>
<evidence type="ECO:0000256" key="4">
    <source>
        <dbReference type="ARBA" id="ARBA00023002"/>
    </source>
</evidence>
<dbReference type="PIRSF" id="PIRSF000157">
    <property type="entry name" value="Oxoglu_dh_E1"/>
    <property type="match status" value="1"/>
</dbReference>
<evidence type="ECO:0000256" key="8">
    <source>
        <dbReference type="ARBA" id="ARBA00042094"/>
    </source>
</evidence>
<dbReference type="PANTHER" id="PTHR23152">
    <property type="entry name" value="2-OXOGLUTARATE DEHYDROGENASE"/>
    <property type="match status" value="1"/>
</dbReference>
<dbReference type="GO" id="GO:0016624">
    <property type="term" value="F:oxidoreductase activity, acting on the aldehyde or oxo group of donors, disulfide as acceptor"/>
    <property type="evidence" value="ECO:0007669"/>
    <property type="project" value="InterPro"/>
</dbReference>
<dbReference type="InterPro" id="IPR005475">
    <property type="entry name" value="Transketolase-like_Pyr-bd"/>
</dbReference>
<dbReference type="Pfam" id="PF00676">
    <property type="entry name" value="E1_dh"/>
    <property type="match status" value="1"/>
</dbReference>
<dbReference type="Gene3D" id="3.40.50.12470">
    <property type="match status" value="1"/>
</dbReference>
<keyword evidence="5" id="KW-0786">Thiamine pyrophosphate</keyword>
<dbReference type="InterPro" id="IPR001017">
    <property type="entry name" value="DH_E1"/>
</dbReference>
<proteinExistence type="inferred from homology"/>
<feature type="domain" description="Transketolase-like pyrimidine-binding" evidence="13">
    <location>
        <begin position="485"/>
        <end position="688"/>
    </location>
</feature>
<comment type="catalytic activity">
    <reaction evidence="12">
        <text>N(6)-[(R)-lipoyl]-L-lysyl-[protein] + 2-oxoadipate + H(+) = N(6)-[(R)-S(8)-glutaryldihydrolipoyl]-L-lysyl-[protein] + CO2</text>
        <dbReference type="Rhea" id="RHEA:69576"/>
        <dbReference type="Rhea" id="RHEA-COMP:10474"/>
        <dbReference type="Rhea" id="RHEA-COMP:20093"/>
        <dbReference type="ChEBI" id="CHEBI:15378"/>
        <dbReference type="ChEBI" id="CHEBI:16526"/>
        <dbReference type="ChEBI" id="CHEBI:57499"/>
        <dbReference type="ChEBI" id="CHEBI:83099"/>
        <dbReference type="ChEBI" id="CHEBI:184385"/>
    </reaction>
    <physiologicalReaction direction="left-to-right" evidence="12">
        <dbReference type="Rhea" id="RHEA:69577"/>
    </physiologicalReaction>
</comment>
<comment type="similarity">
    <text evidence="2">Belongs to the alpha-ketoglutarate dehydrogenase family.</text>
</comment>
<dbReference type="GeneTree" id="ENSGT00950000183125"/>
<comment type="function">
    <text evidence="11">2-oxoadipate dehydrogenase (E1a) component of the 2-oxoadipate dehydrogenase complex (OADHC). Participates in the first step, rate limiting for the overall conversion of 2-oxoadipate (alpha-ketoadipate) to glutaryl-CoA and CO(2) catalyzed by the whole OADHC. Catalyzes the irreversible decarboxylation of 2-oxoadipate via the thiamine diphosphate (ThDP) cofactor and subsequent transfer of the decarboxylated acyl intermediate on an oxidized dihydrolipoyl group that is covalently amidated to the E2 enzyme (dihydrolipoyllysine-residue succinyltransferase or DLST). Can catalyze the decarboxylation of 2-oxoglutarate in vitro, but at a much lower rate than 2-oxoadipate. Responsible for the last step of L-lysine, L-hydroxylysine and L-tryptophan catabolism with the common product being 2-oxoadipate.</text>
</comment>
<evidence type="ECO:0000256" key="12">
    <source>
        <dbReference type="ARBA" id="ARBA00051440"/>
    </source>
</evidence>
<evidence type="ECO:0000256" key="2">
    <source>
        <dbReference type="ARBA" id="ARBA00006936"/>
    </source>
</evidence>
<dbReference type="InterPro" id="IPR042179">
    <property type="entry name" value="KGD_C_sf"/>
</dbReference>
<evidence type="ECO:0000256" key="9">
    <source>
        <dbReference type="ARBA" id="ARBA00042537"/>
    </source>
</evidence>
<dbReference type="PANTHER" id="PTHR23152:SF4">
    <property type="entry name" value="2-OXOADIPATE DEHYDROGENASE COMPLEX COMPONENT E1"/>
    <property type="match status" value="1"/>
</dbReference>
<sequence>QTMSAVLFLKKSLSKLPPSVARQVVGCCYHTEKGVYGYRPKLTESNHKLGDRIAALNQDHGLARLVEAYRAHGHKAAKINPLLPQQPVAHSVPEINMLTGTITGPLNTSGLRHIGKAEASVEEVQAYLEEAYCGHLSVETSQLSSLDEREWFADRFEELRKNNFSTEERRQLAKIMLESQEFDHFLATKFATVKRYGGEGAESMMAFFYELFHQLAHSGVTDIVIGMPHRGRLNLLTGLLKFPPEVHGDGAFPGQGIVPETLTLSNLPHYRVGGSIHLIVNNQVGYTTPSERARSSLYCSDVGKMVNCAVIHVNGDDAEEVLRATRLAVDYQRLFRKDVIVDLICYRQWGHNELDEPFFTNPAMYKIIRSRKSVPDYYSDQLISEGLMTDVERDAIKSQHYGMLNDKLSNMTLYSPPPTNLQGRWGDLVEPQARVTTWDTGVPIPLLQFVGAKSVDIPEQIQLHSHLGKTHAQARLNKLEEGTKLDWSTAEALAFGSLLSQGFNIRISGQDVGRGTFSQRHAMVVCQDTNDMYIPLNHISPQQTGFLEVCNSPLSEEAVLGFEYGMSIAQPKLLPIWEAQFGDFFNGAQIIFDTFLTGGEAKWLLQSGMVILLPHGYDGAGPEHSSCRMERFLQMCDSKEEGVDGDNVNMAVVNPTTSAQYFHLLRRQMIRNFRKPLIVVGPKTLLRFSGAASSLTAMTPGTSFRPVLGDTSVTKVVLCSGKHYYALLKQRETSAANQNTALIRVEELCPFPLDALQQELKKYPNFIWSQEEPQNMGPWAFVAPRFEKQLTCKLRLVSRPALPAPAVGIGTLHHQQQEAILTATFS</sequence>
<keyword evidence="3" id="KW-0809">Transit peptide</keyword>
<protein>
    <recommendedName>
        <fullName evidence="6">2-oxoadipate dehydrogenase complex component E1</fullName>
    </recommendedName>
    <alternativeName>
        <fullName evidence="7">2-oxoadipate dehydrogenase, mitochondrial</fullName>
    </alternativeName>
    <alternativeName>
        <fullName evidence="10">Alpha-ketoadipate dehydrogenase</fullName>
    </alternativeName>
    <alternativeName>
        <fullName evidence="8">Dehydrogenase E1 and transketolase domain-containing protein 1</fullName>
    </alternativeName>
    <alternativeName>
        <fullName evidence="9">Probable 2-oxoglutarate dehydrogenase E1 component DHKTD1, mitochondrial</fullName>
    </alternativeName>
</protein>
<evidence type="ECO:0000256" key="6">
    <source>
        <dbReference type="ARBA" id="ARBA00040865"/>
    </source>
</evidence>
<dbReference type="SUPFAM" id="SSF52518">
    <property type="entry name" value="Thiamin diphosphate-binding fold (THDP-binding)"/>
    <property type="match status" value="2"/>
</dbReference>
<dbReference type="FunFam" id="1.10.287.1150:FF:000005">
    <property type="entry name" value="probable 2-oxoglutarate dehydrogenase E1 component DHKTD1, mitochondrial"/>
    <property type="match status" value="1"/>
</dbReference>